<dbReference type="SUPFAM" id="SSF57716">
    <property type="entry name" value="Glucocorticoid receptor-like (DNA-binding domain)"/>
    <property type="match status" value="1"/>
</dbReference>
<dbReference type="OrthoDB" id="429950at2759"/>
<dbReference type="InterPro" id="IPR001510">
    <property type="entry name" value="Znf_PARP"/>
</dbReference>
<dbReference type="GeneID" id="18255494"/>
<organism evidence="9">
    <name type="scientific">Chaetomium thermophilum (strain DSM 1495 / CBS 144.50 / IMI 039719)</name>
    <name type="common">Thermochaetoides thermophila</name>
    <dbReference type="NCBI Taxonomy" id="759272"/>
    <lineage>
        <taxon>Eukaryota</taxon>
        <taxon>Fungi</taxon>
        <taxon>Dikarya</taxon>
        <taxon>Ascomycota</taxon>
        <taxon>Pezizomycotina</taxon>
        <taxon>Sordariomycetes</taxon>
        <taxon>Sordariomycetidae</taxon>
        <taxon>Sordariales</taxon>
        <taxon>Chaetomiaceae</taxon>
        <taxon>Thermochaetoides</taxon>
    </lineage>
</organism>
<evidence type="ECO:0000256" key="2">
    <source>
        <dbReference type="ARBA" id="ARBA00022723"/>
    </source>
</evidence>
<evidence type="ECO:0000256" key="6">
    <source>
        <dbReference type="SAM" id="MobiDB-lite"/>
    </source>
</evidence>
<name>G0S1R7_CHATD</name>
<comment type="subcellular location">
    <subcellularLocation>
        <location evidence="1">Nucleus</location>
    </subcellularLocation>
</comment>
<feature type="compositionally biased region" description="Basic and acidic residues" evidence="6">
    <location>
        <begin position="218"/>
        <end position="233"/>
    </location>
</feature>
<dbReference type="Pfam" id="PF00645">
    <property type="entry name" value="zf-PARP"/>
    <property type="match status" value="1"/>
</dbReference>
<dbReference type="KEGG" id="cthr:CTHT_0014560"/>
<keyword evidence="9" id="KW-1185">Reference proteome</keyword>
<dbReference type="EMBL" id="GL988039">
    <property type="protein sequence ID" value="EGS22977.1"/>
    <property type="molecule type" value="Genomic_DNA"/>
</dbReference>
<evidence type="ECO:0000256" key="5">
    <source>
        <dbReference type="ARBA" id="ARBA00023242"/>
    </source>
</evidence>
<dbReference type="OMA" id="CKNKECQ"/>
<dbReference type="STRING" id="759272.G0S1R7"/>
<proteinExistence type="predicted"/>
<evidence type="ECO:0000256" key="4">
    <source>
        <dbReference type="ARBA" id="ARBA00022833"/>
    </source>
</evidence>
<dbReference type="GO" id="GO:0008270">
    <property type="term" value="F:zinc ion binding"/>
    <property type="evidence" value="ECO:0007669"/>
    <property type="project" value="UniProtKB-KW"/>
</dbReference>
<dbReference type="HOGENOM" id="CLU_045993_0_0_1"/>
<feature type="compositionally biased region" description="Acidic residues" evidence="6">
    <location>
        <begin position="132"/>
        <end position="141"/>
    </location>
</feature>
<accession>G0S1R7</accession>
<dbReference type="AlphaFoldDB" id="G0S1R7"/>
<dbReference type="GO" id="GO:0005634">
    <property type="term" value="C:nucleus"/>
    <property type="evidence" value="ECO:0007669"/>
    <property type="project" value="UniProtKB-SubCell"/>
</dbReference>
<evidence type="ECO:0000313" key="8">
    <source>
        <dbReference type="EMBL" id="EGS22977.1"/>
    </source>
</evidence>
<dbReference type="InterPro" id="IPR036957">
    <property type="entry name" value="Znf_PARP_sf"/>
</dbReference>
<dbReference type="GO" id="GO:0003677">
    <property type="term" value="F:DNA binding"/>
    <property type="evidence" value="ECO:0007669"/>
    <property type="project" value="InterPro"/>
</dbReference>
<evidence type="ECO:0000259" key="7">
    <source>
        <dbReference type="SMART" id="SM01336"/>
    </source>
</evidence>
<dbReference type="SMART" id="SM01336">
    <property type="entry name" value="zf-PARP"/>
    <property type="match status" value="1"/>
</dbReference>
<sequence length="317" mass="35848">MSYRIEICPNNRALCRDKVCKEAGIKICKGELRLGTWVEVQDHGAWHWRHWGCVSGEQVVNMQKKYATDKPGEYNWEAIDGWEELENFPDVQEKVKRVIRQGHIDPEDFKGDPEMNKPGQKGIRKRKRKADDNEEEEQEEEHVERPTKKSKKGVKKAEVKEDPASASEEVAEKPKKAANGKRGSKVAVKEENVDDQNEGDAEPKKPKKAGRGKRGAKAIKEEEHDAEEEHNNIKTELGALVEEPKKKGSRSKKVKKEPTPESEPEAEHVSKEQEPEDTPSEEKVEEPAPKGKKARKPKVQANEKPASAPKKGRGKKA</sequence>
<gene>
    <name evidence="8" type="ORF">CTHT_0014560</name>
</gene>
<feature type="region of interest" description="Disordered" evidence="6">
    <location>
        <begin position="103"/>
        <end position="317"/>
    </location>
</feature>
<keyword evidence="2" id="KW-0479">Metal-binding</keyword>
<dbReference type="eggNOG" id="ENOG502S5PB">
    <property type="taxonomic scope" value="Eukaryota"/>
</dbReference>
<keyword evidence="3" id="KW-0863">Zinc-finger</keyword>
<protein>
    <recommendedName>
        <fullName evidence="7">PARP-type domain-containing protein</fullName>
    </recommendedName>
</protein>
<reference evidence="8 9" key="1">
    <citation type="journal article" date="2011" name="Cell">
        <title>Insight into structure and assembly of the nuclear pore complex by utilizing the genome of a eukaryotic thermophile.</title>
        <authorList>
            <person name="Amlacher S."/>
            <person name="Sarges P."/>
            <person name="Flemming D."/>
            <person name="van Noort V."/>
            <person name="Kunze R."/>
            <person name="Devos D.P."/>
            <person name="Arumugam M."/>
            <person name="Bork P."/>
            <person name="Hurt E."/>
        </authorList>
    </citation>
    <scope>NUCLEOTIDE SEQUENCE [LARGE SCALE GENOMIC DNA]</scope>
    <source>
        <strain evidence="9">DSM 1495 / CBS 144.50 / IMI 039719</strain>
    </source>
</reference>
<keyword evidence="5" id="KW-0539">Nucleus</keyword>
<dbReference type="Proteomes" id="UP000008066">
    <property type="component" value="Unassembled WGS sequence"/>
</dbReference>
<dbReference type="Gene3D" id="3.30.1740.10">
    <property type="entry name" value="Zinc finger, PARP-type"/>
    <property type="match status" value="1"/>
</dbReference>
<feature type="compositionally biased region" description="Basic and acidic residues" evidence="6">
    <location>
        <begin position="280"/>
        <end position="289"/>
    </location>
</feature>
<feature type="compositionally biased region" description="Basic residues" evidence="6">
    <location>
        <begin position="205"/>
        <end position="217"/>
    </location>
</feature>
<evidence type="ECO:0000256" key="3">
    <source>
        <dbReference type="ARBA" id="ARBA00022771"/>
    </source>
</evidence>
<evidence type="ECO:0000256" key="1">
    <source>
        <dbReference type="ARBA" id="ARBA00004123"/>
    </source>
</evidence>
<dbReference type="RefSeq" id="XP_006691969.1">
    <property type="nucleotide sequence ID" value="XM_006691906.1"/>
</dbReference>
<evidence type="ECO:0000313" key="9">
    <source>
        <dbReference type="Proteomes" id="UP000008066"/>
    </source>
</evidence>
<keyword evidence="4" id="KW-0862">Zinc</keyword>
<feature type="compositionally biased region" description="Basic and acidic residues" evidence="6">
    <location>
        <begin position="103"/>
        <end position="115"/>
    </location>
</feature>
<feature type="domain" description="PARP-type" evidence="7">
    <location>
        <begin position="6"/>
        <end position="100"/>
    </location>
</feature>